<dbReference type="PANTHER" id="PTHR13303">
    <property type="entry name" value="PREFOLDIN SUBUNIT 2"/>
    <property type="match status" value="1"/>
</dbReference>
<evidence type="ECO:0000256" key="1">
    <source>
        <dbReference type="ARBA" id="ARBA00008045"/>
    </source>
</evidence>
<evidence type="ECO:0000313" key="5">
    <source>
        <dbReference type="Proteomes" id="UP000076842"/>
    </source>
</evidence>
<proteinExistence type="inferred from homology"/>
<dbReference type="GO" id="GO:0006457">
    <property type="term" value="P:protein folding"/>
    <property type="evidence" value="ECO:0007669"/>
    <property type="project" value="InterPro"/>
</dbReference>
<dbReference type="OrthoDB" id="29646at2759"/>
<dbReference type="STRING" id="1353952.A0A165K893"/>
<name>A0A165K893_9BASI</name>
<feature type="coiled-coil region" evidence="3">
    <location>
        <begin position="18"/>
        <end position="52"/>
    </location>
</feature>
<keyword evidence="3" id="KW-0175">Coiled coil</keyword>
<evidence type="ECO:0000313" key="4">
    <source>
        <dbReference type="EMBL" id="KZT62810.1"/>
    </source>
</evidence>
<dbReference type="GO" id="GO:0051082">
    <property type="term" value="F:unfolded protein binding"/>
    <property type="evidence" value="ECO:0007669"/>
    <property type="project" value="InterPro"/>
</dbReference>
<dbReference type="SUPFAM" id="SSF46579">
    <property type="entry name" value="Prefoldin"/>
    <property type="match status" value="1"/>
</dbReference>
<evidence type="ECO:0000256" key="3">
    <source>
        <dbReference type="SAM" id="Coils"/>
    </source>
</evidence>
<keyword evidence="5" id="KW-1185">Reference proteome</keyword>
<dbReference type="GO" id="GO:0016272">
    <property type="term" value="C:prefoldin complex"/>
    <property type="evidence" value="ECO:0007669"/>
    <property type="project" value="InterPro"/>
</dbReference>
<dbReference type="InParanoid" id="A0A165K893"/>
<organism evidence="4 5">
    <name type="scientific">Calocera cornea HHB12733</name>
    <dbReference type="NCBI Taxonomy" id="1353952"/>
    <lineage>
        <taxon>Eukaryota</taxon>
        <taxon>Fungi</taxon>
        <taxon>Dikarya</taxon>
        <taxon>Basidiomycota</taxon>
        <taxon>Agaricomycotina</taxon>
        <taxon>Dacrymycetes</taxon>
        <taxon>Dacrymycetales</taxon>
        <taxon>Dacrymycetaceae</taxon>
        <taxon>Calocera</taxon>
    </lineage>
</organism>
<evidence type="ECO:0000256" key="2">
    <source>
        <dbReference type="ARBA" id="ARBA00023186"/>
    </source>
</evidence>
<dbReference type="Pfam" id="PF01920">
    <property type="entry name" value="Prefoldin_2"/>
    <property type="match status" value="1"/>
</dbReference>
<comment type="similarity">
    <text evidence="1">Belongs to the prefoldin subunit beta family.</text>
</comment>
<dbReference type="FunFam" id="1.10.287.370:FF:000002">
    <property type="entry name" value="Prefoldin subunit 2"/>
    <property type="match status" value="1"/>
</dbReference>
<dbReference type="Gene3D" id="1.10.287.370">
    <property type="match status" value="1"/>
</dbReference>
<reference evidence="4 5" key="1">
    <citation type="journal article" date="2016" name="Mol. Biol. Evol.">
        <title>Comparative Genomics of Early-Diverging Mushroom-Forming Fungi Provides Insights into the Origins of Lignocellulose Decay Capabilities.</title>
        <authorList>
            <person name="Nagy L.G."/>
            <person name="Riley R."/>
            <person name="Tritt A."/>
            <person name="Adam C."/>
            <person name="Daum C."/>
            <person name="Floudas D."/>
            <person name="Sun H."/>
            <person name="Yadav J.S."/>
            <person name="Pangilinan J."/>
            <person name="Larsson K.H."/>
            <person name="Matsuura K."/>
            <person name="Barry K."/>
            <person name="Labutti K."/>
            <person name="Kuo R."/>
            <person name="Ohm R.A."/>
            <person name="Bhattacharya S.S."/>
            <person name="Shirouzu T."/>
            <person name="Yoshinaga Y."/>
            <person name="Martin F.M."/>
            <person name="Grigoriev I.V."/>
            <person name="Hibbett D.S."/>
        </authorList>
    </citation>
    <scope>NUCLEOTIDE SEQUENCE [LARGE SCALE GENOMIC DNA]</scope>
    <source>
        <strain evidence="4 5">HHB12733</strain>
    </source>
</reference>
<dbReference type="FunCoup" id="A0A165K893">
    <property type="interactions" value="521"/>
</dbReference>
<dbReference type="EMBL" id="KV423914">
    <property type="protein sequence ID" value="KZT62810.1"/>
    <property type="molecule type" value="Genomic_DNA"/>
</dbReference>
<dbReference type="InterPro" id="IPR009053">
    <property type="entry name" value="Prefoldin"/>
</dbReference>
<gene>
    <name evidence="4" type="ORF">CALCODRAFT_522185</name>
</gene>
<dbReference type="CDD" id="cd23163">
    <property type="entry name" value="Prefoldin_2"/>
    <property type="match status" value="1"/>
</dbReference>
<dbReference type="InterPro" id="IPR002777">
    <property type="entry name" value="PFD_beta-like"/>
</dbReference>
<dbReference type="Proteomes" id="UP000076842">
    <property type="component" value="Unassembled WGS sequence"/>
</dbReference>
<protein>
    <submittedName>
        <fullName evidence="4">Prefoldin beta-like protein</fullName>
    </submittedName>
</protein>
<dbReference type="AlphaFoldDB" id="A0A165K893"/>
<sequence length="123" mass="14155">MSKSVKKGLTDQEIQAGYSRYQQEIQSLAEKVGELESDAEEHELVLQTLKEVNETNPSRPCFRMIGGVLVERTVQDILPALQTNRDGIQKVLQTLVEQYKKREEEFSTFKREYGIVPMPPQRT</sequence>
<dbReference type="InterPro" id="IPR027235">
    <property type="entry name" value="PFD2"/>
</dbReference>
<keyword evidence="2" id="KW-0143">Chaperone</keyword>
<accession>A0A165K893</accession>